<dbReference type="Proteomes" id="UP001321305">
    <property type="component" value="Chromosome"/>
</dbReference>
<name>A0ABZ2EL50_9BACT</name>
<keyword evidence="5" id="KW-1185">Reference proteome</keyword>
<evidence type="ECO:0000313" key="4">
    <source>
        <dbReference type="EMBL" id="WWC84263.1"/>
    </source>
</evidence>
<organism evidence="4 5">
    <name type="scientific">Mycovorax composti</name>
    <dbReference type="NCBI Taxonomy" id="2962693"/>
    <lineage>
        <taxon>Bacteria</taxon>
        <taxon>Pseudomonadati</taxon>
        <taxon>Bacteroidota</taxon>
        <taxon>Chitinophagia</taxon>
        <taxon>Chitinophagales</taxon>
        <taxon>Chitinophagaceae</taxon>
        <taxon>Mycovorax</taxon>
    </lineage>
</organism>
<dbReference type="GO" id="GO:0016787">
    <property type="term" value="F:hydrolase activity"/>
    <property type="evidence" value="ECO:0007669"/>
    <property type="project" value="UniProtKB-KW"/>
</dbReference>
<evidence type="ECO:0000256" key="1">
    <source>
        <dbReference type="ARBA" id="ARBA00022801"/>
    </source>
</evidence>
<reference evidence="5" key="1">
    <citation type="submission" date="2024-01" db="EMBL/GenBank/DDBJ databases">
        <title>Mycovorax composti gen. nov. sp. nov., a member of the family Chitinophagaceae isolated from button mushroom compost.</title>
        <authorList>
            <person name="Thai M."/>
            <person name="Bell T.L."/>
            <person name="Kertesz M.A."/>
        </authorList>
    </citation>
    <scope>NUCLEOTIDE SEQUENCE [LARGE SCALE GENOMIC DNA]</scope>
    <source>
        <strain evidence="5">C216</strain>
    </source>
</reference>
<dbReference type="PANTHER" id="PTHR48081">
    <property type="entry name" value="AB HYDROLASE SUPERFAMILY PROTEIN C4A8.06C"/>
    <property type="match status" value="1"/>
</dbReference>
<dbReference type="EC" id="3.1.1.-" evidence="4"/>
<dbReference type="SUPFAM" id="SSF53474">
    <property type="entry name" value="alpha/beta-Hydrolases"/>
    <property type="match status" value="1"/>
</dbReference>
<evidence type="ECO:0000313" key="5">
    <source>
        <dbReference type="Proteomes" id="UP001321305"/>
    </source>
</evidence>
<keyword evidence="1 4" id="KW-0378">Hydrolase</keyword>
<dbReference type="Gene3D" id="3.40.50.1820">
    <property type="entry name" value="alpha/beta hydrolase"/>
    <property type="match status" value="1"/>
</dbReference>
<feature type="domain" description="BD-FAE-like" evidence="3">
    <location>
        <begin position="49"/>
        <end position="214"/>
    </location>
</feature>
<evidence type="ECO:0000256" key="2">
    <source>
        <dbReference type="SAM" id="SignalP"/>
    </source>
</evidence>
<dbReference type="InterPro" id="IPR050300">
    <property type="entry name" value="GDXG_lipolytic_enzyme"/>
</dbReference>
<dbReference type="InterPro" id="IPR049492">
    <property type="entry name" value="BD-FAE-like_dom"/>
</dbReference>
<sequence>MKKVVFFLLLSFTCQIILAQTHYKTVKSIKYYPATFYSNDPYKDTMCVLDLYYPEGKKDFATIVWFHGGGITGGRRDLPEPLKNKGYAIATVEYRLSPHVKAPAYIEDAAAAVAWVFQNIHRYGGSDKLIFLSGHSAGGYLASMVTMNKAYLSKYNIDANRIAALIPFSGQAITHFTIRQERGVDALQPLIDSMAPLYYVRKEAPPIALITGDRELELLGRYEENAYWHRMMQLAGHTRTKLYELDGYDHGNMPEGAYALLLKIIRERSKEIFEAKP</sequence>
<keyword evidence="2" id="KW-0732">Signal</keyword>
<evidence type="ECO:0000259" key="3">
    <source>
        <dbReference type="Pfam" id="PF20434"/>
    </source>
</evidence>
<accession>A0ABZ2EL50</accession>
<dbReference type="EMBL" id="CP144143">
    <property type="protein sequence ID" value="WWC84263.1"/>
    <property type="molecule type" value="Genomic_DNA"/>
</dbReference>
<feature type="signal peptide" evidence="2">
    <location>
        <begin position="1"/>
        <end position="19"/>
    </location>
</feature>
<dbReference type="Pfam" id="PF20434">
    <property type="entry name" value="BD-FAE"/>
    <property type="match status" value="1"/>
</dbReference>
<dbReference type="PANTHER" id="PTHR48081:SF9">
    <property type="entry name" value="CARBOXYLESTERASE"/>
    <property type="match status" value="1"/>
</dbReference>
<protein>
    <submittedName>
        <fullName evidence="4">Acetyl esterase</fullName>
        <ecNumber evidence="4">3.1.1.-</ecNumber>
    </submittedName>
</protein>
<gene>
    <name evidence="4" type="primary">aes_3</name>
    <name evidence="4" type="ORF">PIECOFPK_01996</name>
</gene>
<proteinExistence type="predicted"/>
<feature type="chain" id="PRO_5047392849" evidence="2">
    <location>
        <begin position="20"/>
        <end position="277"/>
    </location>
</feature>
<dbReference type="InterPro" id="IPR029058">
    <property type="entry name" value="AB_hydrolase_fold"/>
</dbReference>